<dbReference type="Pfam" id="PF09345">
    <property type="entry name" value="SiaC"/>
    <property type="match status" value="1"/>
</dbReference>
<keyword evidence="3" id="KW-1185">Reference proteome</keyword>
<feature type="domain" description="SiaC family regulatory phosphoprotein" evidence="1">
    <location>
        <begin position="6"/>
        <end position="124"/>
    </location>
</feature>
<evidence type="ECO:0000259" key="1">
    <source>
        <dbReference type="Pfam" id="PF09345"/>
    </source>
</evidence>
<dbReference type="Proteomes" id="UP000199412">
    <property type="component" value="Unassembled WGS sequence"/>
</dbReference>
<protein>
    <recommendedName>
        <fullName evidence="1">SiaC family regulatory phosphoprotein domain-containing protein</fullName>
    </recommendedName>
</protein>
<evidence type="ECO:0000313" key="3">
    <source>
        <dbReference type="Proteomes" id="UP000199412"/>
    </source>
</evidence>
<dbReference type="InterPro" id="IPR018530">
    <property type="entry name" value="SiaC"/>
</dbReference>
<dbReference type="EMBL" id="FNAP01000009">
    <property type="protein sequence ID" value="SDE62686.1"/>
    <property type="molecule type" value="Genomic_DNA"/>
</dbReference>
<accession>A0A1G7EGV0</accession>
<name>A0A1G7EGV0_9PROT</name>
<dbReference type="AlphaFoldDB" id="A0A1G7EGV0"/>
<proteinExistence type="predicted"/>
<dbReference type="OrthoDB" id="5297629at2"/>
<dbReference type="RefSeq" id="WP_092786767.1">
    <property type="nucleotide sequence ID" value="NZ_FNAP01000009.1"/>
</dbReference>
<evidence type="ECO:0000313" key="2">
    <source>
        <dbReference type="EMBL" id="SDE62686.1"/>
    </source>
</evidence>
<reference evidence="2 3" key="1">
    <citation type="submission" date="2016-10" db="EMBL/GenBank/DDBJ databases">
        <authorList>
            <person name="de Groot N.N."/>
        </authorList>
    </citation>
    <scope>NUCLEOTIDE SEQUENCE [LARGE SCALE GENOMIC DNA]</scope>
    <source>
        <strain evidence="2 3">ATCC 700224</strain>
    </source>
</reference>
<sequence length="128" mass="14683">MDPIVIAATKRCPEISFDFAANTFLIKGESYPEDVNAFYAQIVDALEQHLANQKDATIRLDIELIYFNSSTAKVLMELFELMESSAARGNDVMISWQYEEDDDNMEELGREFAEELEHAKFTMKMVKV</sequence>
<dbReference type="STRING" id="69960.SAMN05421720_10956"/>
<organism evidence="2 3">
    <name type="scientific">Rhodospira trueperi</name>
    <dbReference type="NCBI Taxonomy" id="69960"/>
    <lineage>
        <taxon>Bacteria</taxon>
        <taxon>Pseudomonadati</taxon>
        <taxon>Pseudomonadota</taxon>
        <taxon>Alphaproteobacteria</taxon>
        <taxon>Rhodospirillales</taxon>
        <taxon>Rhodospirillaceae</taxon>
        <taxon>Rhodospira</taxon>
    </lineage>
</organism>
<gene>
    <name evidence="2" type="ORF">SAMN05421720_10956</name>
</gene>